<dbReference type="InterPro" id="IPR036265">
    <property type="entry name" value="HIT-like_sf"/>
</dbReference>
<evidence type="ECO:0000259" key="9">
    <source>
        <dbReference type="Pfam" id="PF01230"/>
    </source>
</evidence>
<evidence type="ECO:0000256" key="2">
    <source>
        <dbReference type="ARBA" id="ARBA00004496"/>
    </source>
</evidence>
<dbReference type="GeneID" id="107923850"/>
<evidence type="ECO:0000313" key="13">
    <source>
        <dbReference type="RefSeq" id="XP_040936328.1"/>
    </source>
</evidence>
<evidence type="ECO:0000256" key="1">
    <source>
        <dbReference type="ARBA" id="ARBA00004275"/>
    </source>
</evidence>
<evidence type="ECO:0000313" key="10">
    <source>
        <dbReference type="Proteomes" id="UP000818029"/>
    </source>
</evidence>
<dbReference type="RefSeq" id="XP_040936327.1">
    <property type="nucleotide sequence ID" value="XM_041080393.1"/>
</dbReference>
<dbReference type="InterPro" id="IPR024111">
    <property type="entry name" value="PEX5/PEX5L"/>
</dbReference>
<reference evidence="11 12" key="2">
    <citation type="submission" date="2025-05" db="UniProtKB">
        <authorList>
            <consortium name="RefSeq"/>
        </authorList>
    </citation>
    <scope>IDENTIFICATION</scope>
</reference>
<dbReference type="InterPro" id="IPR019734">
    <property type="entry name" value="TPR_rpt"/>
</dbReference>
<dbReference type="Proteomes" id="UP000818029">
    <property type="component" value="Chromosome A11"/>
</dbReference>
<dbReference type="InterPro" id="IPR011146">
    <property type="entry name" value="HIT-like"/>
</dbReference>
<proteinExistence type="inferred from homology"/>
<comment type="subcellular location">
    <subcellularLocation>
        <location evidence="2">Cytoplasm</location>
    </subcellularLocation>
    <subcellularLocation>
        <location evidence="1">Peroxisome</location>
    </subcellularLocation>
</comment>
<dbReference type="InterPro" id="IPR011990">
    <property type="entry name" value="TPR-like_helical_dom_sf"/>
</dbReference>
<evidence type="ECO:0000256" key="5">
    <source>
        <dbReference type="ARBA" id="ARBA00022737"/>
    </source>
</evidence>
<keyword evidence="5" id="KW-0677">Repeat</keyword>
<name>A0ABM2Z0Q9_GOSHI</name>
<dbReference type="PANTHER" id="PTHR10130:SF0">
    <property type="entry name" value="GH08708P"/>
    <property type="match status" value="1"/>
</dbReference>
<accession>A0ABM2Z0Q9</accession>
<dbReference type="SUPFAM" id="SSF54197">
    <property type="entry name" value="HIT-like"/>
    <property type="match status" value="1"/>
</dbReference>
<feature type="domain" description="HIT" evidence="9">
    <location>
        <begin position="48"/>
        <end position="70"/>
    </location>
</feature>
<evidence type="ECO:0000256" key="8">
    <source>
        <dbReference type="PROSITE-ProRule" id="PRU00339"/>
    </source>
</evidence>
<evidence type="ECO:0000313" key="11">
    <source>
        <dbReference type="RefSeq" id="XP_040936326.1"/>
    </source>
</evidence>
<evidence type="ECO:0000256" key="6">
    <source>
        <dbReference type="ARBA" id="ARBA00022803"/>
    </source>
</evidence>
<dbReference type="Gene3D" id="1.25.40.10">
    <property type="entry name" value="Tetratricopeptide repeat domain"/>
    <property type="match status" value="1"/>
</dbReference>
<reference evidence="10" key="1">
    <citation type="journal article" date="2020" name="Nat. Genet.">
        <title>Genomic diversifications of five Gossypium allopolyploid species and their impact on cotton improvement.</title>
        <authorList>
            <person name="Chen Z.J."/>
            <person name="Sreedasyam A."/>
            <person name="Ando A."/>
            <person name="Song Q."/>
            <person name="De Santiago L.M."/>
            <person name="Hulse-Kemp A.M."/>
            <person name="Ding M."/>
            <person name="Ye W."/>
            <person name="Kirkbride R.C."/>
            <person name="Jenkins J."/>
            <person name="Plott C."/>
            <person name="Lovell J."/>
            <person name="Lin Y.M."/>
            <person name="Vaughn R."/>
            <person name="Liu B."/>
            <person name="Simpson S."/>
            <person name="Scheffler B.E."/>
            <person name="Wen L."/>
            <person name="Saski C.A."/>
            <person name="Grover C.E."/>
            <person name="Hu G."/>
            <person name="Conover J.L."/>
            <person name="Carlson J.W."/>
            <person name="Shu S."/>
            <person name="Boston L.B."/>
            <person name="Williams M."/>
            <person name="Peterson D.G."/>
            <person name="McGee K."/>
            <person name="Jones D.C."/>
            <person name="Wendel J.F."/>
            <person name="Stelly D.M."/>
            <person name="Grimwood J."/>
            <person name="Schmutz J."/>
        </authorList>
    </citation>
    <scope>NUCLEOTIDE SEQUENCE [LARGE SCALE GENOMIC DNA]</scope>
    <source>
        <strain evidence="10">cv. TM-1</strain>
    </source>
</reference>
<dbReference type="SMART" id="SM00028">
    <property type="entry name" value="TPR"/>
    <property type="match status" value="1"/>
</dbReference>
<evidence type="ECO:0000256" key="7">
    <source>
        <dbReference type="ARBA" id="ARBA00023140"/>
    </source>
</evidence>
<dbReference type="PROSITE" id="PS50005">
    <property type="entry name" value="TPR"/>
    <property type="match status" value="1"/>
</dbReference>
<dbReference type="PROSITE" id="PS50293">
    <property type="entry name" value="TPR_REGION"/>
    <property type="match status" value="1"/>
</dbReference>
<gene>
    <name evidence="11 12 13 14" type="primary">LOC107923850</name>
</gene>
<keyword evidence="6 8" id="KW-0802">TPR repeat</keyword>
<evidence type="ECO:0000256" key="4">
    <source>
        <dbReference type="ARBA" id="ARBA00022490"/>
    </source>
</evidence>
<evidence type="ECO:0000313" key="14">
    <source>
        <dbReference type="RefSeq" id="XP_040936329.1"/>
    </source>
</evidence>
<evidence type="ECO:0000256" key="3">
    <source>
        <dbReference type="ARBA" id="ARBA00005348"/>
    </source>
</evidence>
<feature type="repeat" description="TPR" evidence="8">
    <location>
        <begin position="83"/>
        <end position="116"/>
    </location>
</feature>
<keyword evidence="10" id="KW-1185">Reference proteome</keyword>
<organism evidence="10 14">
    <name type="scientific">Gossypium hirsutum</name>
    <name type="common">Upland cotton</name>
    <name type="synonym">Gossypium mexicanum</name>
    <dbReference type="NCBI Taxonomy" id="3635"/>
    <lineage>
        <taxon>Eukaryota</taxon>
        <taxon>Viridiplantae</taxon>
        <taxon>Streptophyta</taxon>
        <taxon>Embryophyta</taxon>
        <taxon>Tracheophyta</taxon>
        <taxon>Spermatophyta</taxon>
        <taxon>Magnoliopsida</taxon>
        <taxon>eudicotyledons</taxon>
        <taxon>Gunneridae</taxon>
        <taxon>Pentapetalae</taxon>
        <taxon>rosids</taxon>
        <taxon>malvids</taxon>
        <taxon>Malvales</taxon>
        <taxon>Malvaceae</taxon>
        <taxon>Malvoideae</taxon>
        <taxon>Gossypium</taxon>
    </lineage>
</organism>
<dbReference type="RefSeq" id="XP_040936329.1">
    <property type="nucleotide sequence ID" value="XM_041080395.1"/>
</dbReference>
<evidence type="ECO:0000313" key="12">
    <source>
        <dbReference type="RefSeq" id="XP_040936327.1"/>
    </source>
</evidence>
<dbReference type="Pfam" id="PF00515">
    <property type="entry name" value="TPR_1"/>
    <property type="match status" value="1"/>
</dbReference>
<dbReference type="SUPFAM" id="SSF48452">
    <property type="entry name" value="TPR-like"/>
    <property type="match status" value="1"/>
</dbReference>
<dbReference type="Pfam" id="PF01230">
    <property type="entry name" value="HIT"/>
    <property type="match status" value="1"/>
</dbReference>
<keyword evidence="7" id="KW-0576">Peroxisome</keyword>
<dbReference type="RefSeq" id="XP_040936328.1">
    <property type="nucleotide sequence ID" value="XM_041080394.1"/>
</dbReference>
<comment type="similarity">
    <text evidence="3">Belongs to the peroxisomal targeting signal receptor family.</text>
</comment>
<protein>
    <submittedName>
        <fullName evidence="11 12">Peroxisome biogenesis protein 5 isoform X1</fullName>
    </submittedName>
</protein>
<dbReference type="PANTHER" id="PTHR10130">
    <property type="entry name" value="PEROXISOMAL TARGETING SIGNAL 1 RECEPTOR PEX5"/>
    <property type="match status" value="1"/>
</dbReference>
<dbReference type="RefSeq" id="XP_040936326.1">
    <property type="nucleotide sequence ID" value="XM_041080392.1"/>
</dbReference>
<sequence length="152" mass="17717">MWRVPFNLIVRFDKSSRRKSQLPWCMKMGFRFSDSKSLCYVPLKLWILVLAFRDIAPQAPTHVLIIPKSKDGLSALDLKPNYVRAWANMGISYTNQGMYEESIRYYVRALAMNPKADNAWQYLRTSLSCVSRNNMVEACDSRNLELLQEFPL</sequence>
<keyword evidence="4" id="KW-0963">Cytoplasm</keyword>